<evidence type="ECO:0000256" key="1">
    <source>
        <dbReference type="ARBA" id="ARBA00022741"/>
    </source>
</evidence>
<sequence>MPIKCAIIAIPFIEKNKIMDCKLVIKDEVNVAIQGLEPSTRRTLVNKYKFDVPGARYSPAVRLGRWDGKVSFVQASGTTYINLLPDILEILDKEGYNIEVDDLRTYRTKFEMQPVTESTFAHKNWPKGHPQAGKPVLLRDYQIAAVNNFLADQQGLQEISTGAGKCLTGDTMLQFTLSDDSPMRDYAALYRKDGSYIMPFAALARYIDCYYKPLRDNKEVNVMNLGIAVPTPTGTAKVLHFIKKENLAIRKVTLCSGYEFKAAVKHIVQVNGNDIFVEDLKIGDCIGAKSGVGSTVTAITFERDEDCYDISIPAPHLYYDAHGVAHHNTIMTAALSCCVEPYGRSLVIVPNKSLVVQTLADYENLGLDVGVYFGDRKDVGSQHTICTWQSLHNMMKNTRSGEAEVTIHEFIKGVVCVIVDEVQSAKSSALKDLLTGPLAKIPIRWGLTGTIPKEPMDQISLLCSLGPVVGQLSAKELQNQGVLSNCHVNIMQIQDKSEYLNYQAELKYLLTDSKRLDKLATMIKEISATGNTMVLIDRVEAGHGLISKLPDAVFVHGNTKSTERTAQYKSIDTTEAGTVDDKILVCTYGVASTGISITKLHNVVLIEPGKSFVRTIQSIGRGLRKGFDKDHVEIWDITSSCKFAKRHLTARKKFYDDAQYAYTVKKIPL</sequence>
<dbReference type="InterPro" id="IPR050615">
    <property type="entry name" value="ATP-dep_DNA_Helicase"/>
</dbReference>
<dbReference type="Gene3D" id="3.30.780.20">
    <property type="match status" value="1"/>
</dbReference>
<evidence type="ECO:0000256" key="4">
    <source>
        <dbReference type="ARBA" id="ARBA00022840"/>
    </source>
</evidence>
<dbReference type="SMART" id="SM00487">
    <property type="entry name" value="DEXDc"/>
    <property type="match status" value="1"/>
</dbReference>
<dbReference type="SUPFAM" id="SSF51294">
    <property type="entry name" value="Hedgehog/intein (Hint) domain"/>
    <property type="match status" value="1"/>
</dbReference>
<keyword evidence="2" id="KW-0378">Hydrolase</keyword>
<dbReference type="InterPro" id="IPR001650">
    <property type="entry name" value="Helicase_C-like"/>
</dbReference>
<dbReference type="InterPro" id="IPR036844">
    <property type="entry name" value="Hint_dom_sf"/>
</dbReference>
<protein>
    <submittedName>
        <fullName evidence="6">DEXDc domain containing protein</fullName>
    </submittedName>
</protein>
<dbReference type="InterPro" id="IPR049409">
    <property type="entry name" value="UvsW_N"/>
</dbReference>
<keyword evidence="4" id="KW-0067">ATP-binding</keyword>
<keyword evidence="1" id="KW-0547">Nucleotide-binding</keyword>
<evidence type="ECO:0000313" key="6">
    <source>
        <dbReference type="EMBL" id="CAB4129619.1"/>
    </source>
</evidence>
<dbReference type="GO" id="GO:0004386">
    <property type="term" value="F:helicase activity"/>
    <property type="evidence" value="ECO:0007669"/>
    <property type="project" value="UniProtKB-KW"/>
</dbReference>
<reference evidence="6" key="1">
    <citation type="submission" date="2020-04" db="EMBL/GenBank/DDBJ databases">
        <authorList>
            <person name="Chiriac C."/>
            <person name="Salcher M."/>
            <person name="Ghai R."/>
            <person name="Kavagutti S V."/>
        </authorList>
    </citation>
    <scope>NUCLEOTIDE SEQUENCE</scope>
</reference>
<dbReference type="PANTHER" id="PTHR11274:SF0">
    <property type="entry name" value="GENERAL TRANSCRIPTION AND DNA REPAIR FACTOR IIH HELICASE SUBUNIT XPB"/>
    <property type="match status" value="1"/>
</dbReference>
<dbReference type="EMBL" id="LR796237">
    <property type="protein sequence ID" value="CAB4129619.1"/>
    <property type="molecule type" value="Genomic_DNA"/>
</dbReference>
<keyword evidence="3" id="KW-0347">Helicase</keyword>
<dbReference type="GO" id="GO:0005524">
    <property type="term" value="F:ATP binding"/>
    <property type="evidence" value="ECO:0007669"/>
    <property type="project" value="UniProtKB-KW"/>
</dbReference>
<dbReference type="InterPro" id="IPR049430">
    <property type="entry name" value="UvsW_N_sf"/>
</dbReference>
<dbReference type="Gene3D" id="2.170.16.10">
    <property type="entry name" value="Hedgehog/Intein (Hint) domain"/>
    <property type="match status" value="1"/>
</dbReference>
<dbReference type="SUPFAM" id="SSF52540">
    <property type="entry name" value="P-loop containing nucleoside triphosphate hydrolases"/>
    <property type="match status" value="2"/>
</dbReference>
<proteinExistence type="predicted"/>
<feature type="domain" description="Helicase ATP-binding" evidence="5">
    <location>
        <begin position="312"/>
        <end position="469"/>
    </location>
</feature>
<dbReference type="InterPro" id="IPR027417">
    <property type="entry name" value="P-loop_NTPase"/>
</dbReference>
<dbReference type="Gene3D" id="3.40.50.300">
    <property type="entry name" value="P-loop containing nucleotide triphosphate hydrolases"/>
    <property type="match status" value="2"/>
</dbReference>
<dbReference type="PANTHER" id="PTHR11274">
    <property type="entry name" value="RAD25/XP-B DNA REPAIR HELICASE"/>
    <property type="match status" value="1"/>
</dbReference>
<gene>
    <name evidence="6" type="ORF">UFOVP116_59</name>
</gene>
<dbReference type="Pfam" id="PF00271">
    <property type="entry name" value="Helicase_C"/>
    <property type="match status" value="1"/>
</dbReference>
<dbReference type="PROSITE" id="PS51192">
    <property type="entry name" value="HELICASE_ATP_BIND_1"/>
    <property type="match status" value="1"/>
</dbReference>
<dbReference type="Pfam" id="PF21241">
    <property type="entry name" value="UvsW_N"/>
    <property type="match status" value="1"/>
</dbReference>
<organism evidence="6">
    <name type="scientific">uncultured Caudovirales phage</name>
    <dbReference type="NCBI Taxonomy" id="2100421"/>
    <lineage>
        <taxon>Viruses</taxon>
        <taxon>Duplodnaviria</taxon>
        <taxon>Heunggongvirae</taxon>
        <taxon>Uroviricota</taxon>
        <taxon>Caudoviricetes</taxon>
        <taxon>Peduoviridae</taxon>
        <taxon>Maltschvirus</taxon>
        <taxon>Maltschvirus maltsch</taxon>
    </lineage>
</organism>
<evidence type="ECO:0000259" key="5">
    <source>
        <dbReference type="PROSITE" id="PS51192"/>
    </source>
</evidence>
<name>A0A6J5LD17_9CAUD</name>
<accession>A0A6J5LD17</accession>
<evidence type="ECO:0000256" key="3">
    <source>
        <dbReference type="ARBA" id="ARBA00022806"/>
    </source>
</evidence>
<dbReference type="SMART" id="SM00490">
    <property type="entry name" value="HELICc"/>
    <property type="match status" value="1"/>
</dbReference>
<evidence type="ECO:0000256" key="2">
    <source>
        <dbReference type="ARBA" id="ARBA00022801"/>
    </source>
</evidence>
<dbReference type="GO" id="GO:0016787">
    <property type="term" value="F:hydrolase activity"/>
    <property type="evidence" value="ECO:0007669"/>
    <property type="project" value="UniProtKB-KW"/>
</dbReference>
<dbReference type="InterPro" id="IPR014001">
    <property type="entry name" value="Helicase_ATP-bd"/>
</dbReference>